<reference evidence="7 8" key="1">
    <citation type="submission" date="2018-02" db="EMBL/GenBank/DDBJ databases">
        <title>Genomic Encyclopedia of Archaeal and Bacterial Type Strains, Phase II (KMG-II): from individual species to whole genera.</title>
        <authorList>
            <person name="Goeker M."/>
        </authorList>
    </citation>
    <scope>NUCLEOTIDE SEQUENCE [LARGE SCALE GENOMIC DNA]</scope>
    <source>
        <strain evidence="7 8">YU 961-1</strain>
    </source>
</reference>
<name>A0A2S6H1N0_9PSEU</name>
<dbReference type="Pfam" id="PF00067">
    <property type="entry name" value="p450"/>
    <property type="match status" value="1"/>
</dbReference>
<organism evidence="7 8">
    <name type="scientific">Actinokineospora auranticolor</name>
    <dbReference type="NCBI Taxonomy" id="155976"/>
    <lineage>
        <taxon>Bacteria</taxon>
        <taxon>Bacillati</taxon>
        <taxon>Actinomycetota</taxon>
        <taxon>Actinomycetes</taxon>
        <taxon>Pseudonocardiales</taxon>
        <taxon>Pseudonocardiaceae</taxon>
        <taxon>Actinokineospora</taxon>
    </lineage>
</organism>
<evidence type="ECO:0000313" key="8">
    <source>
        <dbReference type="Proteomes" id="UP000239203"/>
    </source>
</evidence>
<evidence type="ECO:0000256" key="1">
    <source>
        <dbReference type="ARBA" id="ARBA00010617"/>
    </source>
</evidence>
<protein>
    <recommendedName>
        <fullName evidence="9">Cytochrome P450</fullName>
    </recommendedName>
</protein>
<dbReference type="AlphaFoldDB" id="A0A2S6H1N0"/>
<dbReference type="RefSeq" id="WP_104476513.1">
    <property type="nucleotide sequence ID" value="NZ_CP154825.1"/>
</dbReference>
<evidence type="ECO:0000256" key="2">
    <source>
        <dbReference type="ARBA" id="ARBA00022617"/>
    </source>
</evidence>
<accession>A0A2S6H1N0</accession>
<evidence type="ECO:0000256" key="5">
    <source>
        <dbReference type="ARBA" id="ARBA00023004"/>
    </source>
</evidence>
<dbReference type="FunFam" id="1.10.630.10:FF:000018">
    <property type="entry name" value="Cytochrome P450 monooxygenase"/>
    <property type="match status" value="1"/>
</dbReference>
<dbReference type="InterPro" id="IPR036396">
    <property type="entry name" value="Cyt_P450_sf"/>
</dbReference>
<dbReference type="PANTHER" id="PTHR46696:SF1">
    <property type="entry name" value="CYTOCHROME P450 YJIB-RELATED"/>
    <property type="match status" value="1"/>
</dbReference>
<keyword evidence="2" id="KW-0349">Heme</keyword>
<dbReference type="GO" id="GO:0004497">
    <property type="term" value="F:monooxygenase activity"/>
    <property type="evidence" value="ECO:0007669"/>
    <property type="project" value="UniProtKB-KW"/>
</dbReference>
<dbReference type="InterPro" id="IPR001128">
    <property type="entry name" value="Cyt_P450"/>
</dbReference>
<dbReference type="Proteomes" id="UP000239203">
    <property type="component" value="Unassembled WGS sequence"/>
</dbReference>
<dbReference type="GO" id="GO:0016705">
    <property type="term" value="F:oxidoreductase activity, acting on paired donors, with incorporation or reduction of molecular oxygen"/>
    <property type="evidence" value="ECO:0007669"/>
    <property type="project" value="InterPro"/>
</dbReference>
<proteinExistence type="inferred from homology"/>
<evidence type="ECO:0000313" key="7">
    <source>
        <dbReference type="EMBL" id="PPK71373.1"/>
    </source>
</evidence>
<dbReference type="OrthoDB" id="5500002at2"/>
<evidence type="ECO:0008006" key="9">
    <source>
        <dbReference type="Google" id="ProtNLM"/>
    </source>
</evidence>
<sequence length="392" mass="41849">MSELFDAEFFADPHPTYARLRADGGAHHVSTPDGAKAWVVTGYADVRAGLADPRLSLDRANAGAGYRGFALPPALDANLLNLDPPDHTRLRALIAGAFTPKRVAALAPAIEAAATELLDAVPVGEPVDLIAAFAAPLPVRVIGDLLGVPAADRDRFRSWTSVLLTPRPDQPPTAARDAVAAMYGFLVDLVAAKRAAPADDLLSALIAVRDEEDRLSEAELVSLAFLGLWAGYENLVNLIGNGVWALFAAPEQLADLRAHPDVLPSAVEELTRYDQPLQFAIRRFPRTDVEIAGTVIPAGDTVLLGIAAANRDPAVFADPNTLDLRRDPNPHLSYGHGPHRSFGSRLSQVEAGIAIAALLARGCAPATPDFEPRWLPSFRNRGLTSLPVRLTR</sequence>
<gene>
    <name evidence="7" type="ORF">CLV40_101563</name>
</gene>
<dbReference type="InterPro" id="IPR002397">
    <property type="entry name" value="Cyt_P450_B"/>
</dbReference>
<comment type="caution">
    <text evidence="7">The sequence shown here is derived from an EMBL/GenBank/DDBJ whole genome shotgun (WGS) entry which is preliminary data.</text>
</comment>
<dbReference type="GO" id="GO:0020037">
    <property type="term" value="F:heme binding"/>
    <property type="evidence" value="ECO:0007669"/>
    <property type="project" value="InterPro"/>
</dbReference>
<dbReference type="PANTHER" id="PTHR46696">
    <property type="entry name" value="P450, PUTATIVE (EUROFUNG)-RELATED"/>
    <property type="match status" value="1"/>
</dbReference>
<keyword evidence="6" id="KW-0503">Monooxygenase</keyword>
<evidence type="ECO:0000256" key="3">
    <source>
        <dbReference type="ARBA" id="ARBA00022723"/>
    </source>
</evidence>
<keyword evidence="8" id="KW-1185">Reference proteome</keyword>
<dbReference type="PRINTS" id="PR00359">
    <property type="entry name" value="BP450"/>
</dbReference>
<keyword evidence="3" id="KW-0479">Metal-binding</keyword>
<dbReference type="Gene3D" id="1.10.630.10">
    <property type="entry name" value="Cytochrome P450"/>
    <property type="match status" value="1"/>
</dbReference>
<dbReference type="SUPFAM" id="SSF48264">
    <property type="entry name" value="Cytochrome P450"/>
    <property type="match status" value="1"/>
</dbReference>
<evidence type="ECO:0000256" key="6">
    <source>
        <dbReference type="ARBA" id="ARBA00023033"/>
    </source>
</evidence>
<dbReference type="GO" id="GO:0005506">
    <property type="term" value="F:iron ion binding"/>
    <property type="evidence" value="ECO:0007669"/>
    <property type="project" value="InterPro"/>
</dbReference>
<dbReference type="CDD" id="cd11029">
    <property type="entry name" value="CYP107-like"/>
    <property type="match status" value="1"/>
</dbReference>
<dbReference type="EMBL" id="PTIX01000001">
    <property type="protein sequence ID" value="PPK71373.1"/>
    <property type="molecule type" value="Genomic_DNA"/>
</dbReference>
<evidence type="ECO:0000256" key="4">
    <source>
        <dbReference type="ARBA" id="ARBA00023002"/>
    </source>
</evidence>
<keyword evidence="4" id="KW-0560">Oxidoreductase</keyword>
<keyword evidence="5" id="KW-0408">Iron</keyword>
<comment type="similarity">
    <text evidence="1">Belongs to the cytochrome P450 family.</text>
</comment>